<evidence type="ECO:0000313" key="1">
    <source>
        <dbReference type="EMBL" id="GIX98550.1"/>
    </source>
</evidence>
<protein>
    <submittedName>
        <fullName evidence="1">Uncharacterized protein</fullName>
    </submittedName>
</protein>
<name>A0AAV4PQ86_CAEEX</name>
<dbReference type="EMBL" id="BPLR01004926">
    <property type="protein sequence ID" value="GIX98550.1"/>
    <property type="molecule type" value="Genomic_DNA"/>
</dbReference>
<proteinExistence type="predicted"/>
<accession>A0AAV4PQ86</accession>
<dbReference type="AlphaFoldDB" id="A0AAV4PQ86"/>
<evidence type="ECO:0000313" key="2">
    <source>
        <dbReference type="Proteomes" id="UP001054945"/>
    </source>
</evidence>
<organism evidence="1 2">
    <name type="scientific">Caerostris extrusa</name>
    <name type="common">Bark spider</name>
    <name type="synonym">Caerostris bankana</name>
    <dbReference type="NCBI Taxonomy" id="172846"/>
    <lineage>
        <taxon>Eukaryota</taxon>
        <taxon>Metazoa</taxon>
        <taxon>Ecdysozoa</taxon>
        <taxon>Arthropoda</taxon>
        <taxon>Chelicerata</taxon>
        <taxon>Arachnida</taxon>
        <taxon>Araneae</taxon>
        <taxon>Araneomorphae</taxon>
        <taxon>Entelegynae</taxon>
        <taxon>Araneoidea</taxon>
        <taxon>Araneidae</taxon>
        <taxon>Caerostris</taxon>
    </lineage>
</organism>
<keyword evidence="2" id="KW-1185">Reference proteome</keyword>
<dbReference type="Proteomes" id="UP001054945">
    <property type="component" value="Unassembled WGS sequence"/>
</dbReference>
<reference evidence="1 2" key="1">
    <citation type="submission" date="2021-06" db="EMBL/GenBank/DDBJ databases">
        <title>Caerostris extrusa draft genome.</title>
        <authorList>
            <person name="Kono N."/>
            <person name="Arakawa K."/>
        </authorList>
    </citation>
    <scope>NUCLEOTIDE SEQUENCE [LARGE SCALE GENOMIC DNA]</scope>
</reference>
<sequence length="91" mass="10346">MLKRQELLFDIELGLRTDTTSCGRLELVTLVVRTFGTGYFGGEDFWNWLLWWGGLLDLVTLVVRTFGTGYFGGDDFGTGYFGGEDFWNVTK</sequence>
<comment type="caution">
    <text evidence="1">The sequence shown here is derived from an EMBL/GenBank/DDBJ whole genome shotgun (WGS) entry which is preliminary data.</text>
</comment>
<gene>
    <name evidence="1" type="ORF">CEXT_615191</name>
</gene>